<dbReference type="GO" id="GO:0006491">
    <property type="term" value="P:N-glycan processing"/>
    <property type="evidence" value="ECO:0007669"/>
    <property type="project" value="TreeGrafter"/>
</dbReference>
<keyword evidence="2" id="KW-0732">Signal</keyword>
<keyword evidence="5" id="KW-1015">Disulfide bond</keyword>
<sequence length="527" mass="59621">MWIKVESIILTLTVVDIFGGYVWSEIPRPRGVSISRANLYVATGDNFVCLDGLRTIKYSQINDDFCDCNDSSDEPGTAACPDGNFHCTNAGHKPRTIPSSRVNDGICDCCDASDEYNSSAKCLNNCSELGKEDRLREKQKAELAKMGSQMRAEMVRKGKALREDHKTRLSDLERSRDEAESLKQEREKIKQDAEELENAALQIYRDAADAEKKEREEEEAVKNRAEAEETFKKYDSNGDGVVEIAELQTRIVFDRNRDGQVSVDEAKFFLEEHDQIDLETFVTLAWPRIKPFLMLDSGLFKPPAEEPTEEEHYEPGDDRELTDEEDEEEEEIGEGEVEPIDDGLDEEVEETTPQVPEYDPDTQKLVEMANEARNQFSVADRELREIDTELQNLKDAIEKDYGLEDEFAPLNGECFTYEDREYVYKLCMFDRASQQPRSGGAETRLGAWDKWIGKPIPYSTMLYANGASCWNGPQRSATVHVECGLDTRITGVSEPNRCEYVFTMETPAACNLPSGKDASGTDSHDEL</sequence>
<dbReference type="InterPro" id="IPR028146">
    <property type="entry name" value="PRKCSH_N"/>
</dbReference>
<dbReference type="GO" id="GO:0017177">
    <property type="term" value="C:glucosidase II complex"/>
    <property type="evidence" value="ECO:0007669"/>
    <property type="project" value="TreeGrafter"/>
</dbReference>
<dbReference type="InterPro" id="IPR044865">
    <property type="entry name" value="MRH_dom"/>
</dbReference>
<evidence type="ECO:0000256" key="6">
    <source>
        <dbReference type="PROSITE-ProRule" id="PRU00124"/>
    </source>
</evidence>
<dbReference type="PANTHER" id="PTHR12630">
    <property type="entry name" value="N-LINKED OLIGOSACCHARIDE PROCESSING"/>
    <property type="match status" value="1"/>
</dbReference>
<evidence type="ECO:0000259" key="10">
    <source>
        <dbReference type="PROSITE" id="PS51914"/>
    </source>
</evidence>
<evidence type="ECO:0000256" key="3">
    <source>
        <dbReference type="ARBA" id="ARBA00022824"/>
    </source>
</evidence>
<dbReference type="EMBL" id="GFDF01007596">
    <property type="protein sequence ID" value="JAV06488.1"/>
    <property type="molecule type" value="Transcribed_RNA"/>
</dbReference>
<evidence type="ECO:0000256" key="1">
    <source>
        <dbReference type="ARBA" id="ARBA00022387"/>
    </source>
</evidence>
<dbReference type="InterPro" id="IPR039794">
    <property type="entry name" value="Gtb1-like"/>
</dbReference>
<organism evidence="11">
    <name type="scientific">Nyssomyia neivai</name>
    <dbReference type="NCBI Taxonomy" id="330878"/>
    <lineage>
        <taxon>Eukaryota</taxon>
        <taxon>Metazoa</taxon>
        <taxon>Ecdysozoa</taxon>
        <taxon>Arthropoda</taxon>
        <taxon>Hexapoda</taxon>
        <taxon>Insecta</taxon>
        <taxon>Pterygota</taxon>
        <taxon>Neoptera</taxon>
        <taxon>Endopterygota</taxon>
        <taxon>Diptera</taxon>
        <taxon>Nematocera</taxon>
        <taxon>Psychodoidea</taxon>
        <taxon>Psychodidae</taxon>
        <taxon>Nyssomyia</taxon>
    </lineage>
</organism>
<keyword evidence="7" id="KW-0175">Coiled coil</keyword>
<dbReference type="InterPro" id="IPR011992">
    <property type="entry name" value="EF-hand-dom_pair"/>
</dbReference>
<dbReference type="SUPFAM" id="SSF50911">
    <property type="entry name" value="Mannose 6-phosphate receptor domain"/>
    <property type="match status" value="1"/>
</dbReference>
<accession>A0A1L8DJ45</accession>
<feature type="domain" description="EF-hand" evidence="9">
    <location>
        <begin position="222"/>
        <end position="257"/>
    </location>
</feature>
<feature type="compositionally biased region" description="Acidic residues" evidence="8">
    <location>
        <begin position="320"/>
        <end position="350"/>
    </location>
</feature>
<dbReference type="Gene3D" id="1.10.238.10">
    <property type="entry name" value="EF-hand"/>
    <property type="match status" value="1"/>
</dbReference>
<dbReference type="Pfam" id="PF13015">
    <property type="entry name" value="PRKCSH_1"/>
    <property type="match status" value="1"/>
</dbReference>
<evidence type="ECO:0000259" key="9">
    <source>
        <dbReference type="PROSITE" id="PS50222"/>
    </source>
</evidence>
<keyword evidence="3" id="KW-0256">Endoplasmic reticulum</keyword>
<dbReference type="Gene3D" id="4.10.400.10">
    <property type="entry name" value="Low-density Lipoprotein Receptor"/>
    <property type="match status" value="1"/>
</dbReference>
<protein>
    <recommendedName>
        <fullName evidence="1">Glucosidase 2 subunit beta</fullName>
    </recommendedName>
</protein>
<feature type="domain" description="MRH" evidence="10">
    <location>
        <begin position="412"/>
        <end position="512"/>
    </location>
</feature>
<dbReference type="InterPro" id="IPR002172">
    <property type="entry name" value="LDrepeatLR_classA_rpt"/>
</dbReference>
<evidence type="ECO:0000313" key="11">
    <source>
        <dbReference type="EMBL" id="JAV06488.1"/>
    </source>
</evidence>
<feature type="coiled-coil region" evidence="7">
    <location>
        <begin position="369"/>
        <end position="399"/>
    </location>
</feature>
<dbReference type="InterPro" id="IPR036055">
    <property type="entry name" value="LDL_receptor-like_sf"/>
</dbReference>
<dbReference type="AlphaFoldDB" id="A0A1L8DJ45"/>
<evidence type="ECO:0000256" key="8">
    <source>
        <dbReference type="SAM" id="MobiDB-lite"/>
    </source>
</evidence>
<dbReference type="InterPro" id="IPR002048">
    <property type="entry name" value="EF_hand_dom"/>
</dbReference>
<dbReference type="Pfam" id="PF12999">
    <property type="entry name" value="PRKCSH-like"/>
    <property type="match status" value="1"/>
</dbReference>
<evidence type="ECO:0000256" key="7">
    <source>
        <dbReference type="SAM" id="Coils"/>
    </source>
</evidence>
<dbReference type="SUPFAM" id="SSF47473">
    <property type="entry name" value="EF-hand"/>
    <property type="match status" value="1"/>
</dbReference>
<feature type="region of interest" description="Disordered" evidence="8">
    <location>
        <begin position="300"/>
        <end position="361"/>
    </location>
</feature>
<feature type="region of interest" description="Disordered" evidence="8">
    <location>
        <begin position="155"/>
        <end position="185"/>
    </location>
</feature>
<dbReference type="CDD" id="cd00112">
    <property type="entry name" value="LDLa"/>
    <property type="match status" value="1"/>
</dbReference>
<evidence type="ECO:0000256" key="5">
    <source>
        <dbReference type="ARBA" id="ARBA00023157"/>
    </source>
</evidence>
<keyword evidence="4" id="KW-0106">Calcium</keyword>
<reference evidence="11" key="1">
    <citation type="submission" date="2016-12" db="EMBL/GenBank/DDBJ databases">
        <title>An insight into the sialome and mialome of the sand fly, Nyssomyia neivai.</title>
        <authorList>
            <person name="Sebastian V."/>
            <person name="Goulart T.M."/>
            <person name="Oliveira W."/>
            <person name="Calvo E."/>
            <person name="Oliveira L.F."/>
            <person name="Pinto M.C."/>
            <person name="Rosselino A.M."/>
            <person name="Ribeiro J.M."/>
        </authorList>
    </citation>
    <scope>NUCLEOTIDE SEQUENCE</scope>
</reference>
<name>A0A1L8DJ45_9DIPT</name>
<proteinExistence type="predicted"/>
<dbReference type="PANTHER" id="PTHR12630:SF1">
    <property type="entry name" value="GLUCOSIDASE 2 SUBUNIT BETA"/>
    <property type="match status" value="1"/>
</dbReference>
<dbReference type="Pfam" id="PF13202">
    <property type="entry name" value="EF-hand_5"/>
    <property type="match status" value="2"/>
</dbReference>
<dbReference type="Gene3D" id="2.70.130.10">
    <property type="entry name" value="Mannose-6-phosphate receptor binding domain"/>
    <property type="match status" value="1"/>
</dbReference>
<dbReference type="InterPro" id="IPR009011">
    <property type="entry name" value="Man6P_isomerase_rcpt-bd_dom_sf"/>
</dbReference>
<evidence type="ECO:0000256" key="4">
    <source>
        <dbReference type="ARBA" id="ARBA00022837"/>
    </source>
</evidence>
<dbReference type="GO" id="GO:0005509">
    <property type="term" value="F:calcium ion binding"/>
    <property type="evidence" value="ECO:0007669"/>
    <property type="project" value="InterPro"/>
</dbReference>
<dbReference type="InterPro" id="IPR018247">
    <property type="entry name" value="EF_Hand_1_Ca_BS"/>
</dbReference>
<dbReference type="PROSITE" id="PS50068">
    <property type="entry name" value="LDLRA_2"/>
    <property type="match status" value="1"/>
</dbReference>
<comment type="caution">
    <text evidence="6">Lacks conserved residue(s) required for the propagation of feature annotation.</text>
</comment>
<dbReference type="PROSITE" id="PS50222">
    <property type="entry name" value="EF_HAND_2"/>
    <property type="match status" value="1"/>
</dbReference>
<dbReference type="PROSITE" id="PS51914">
    <property type="entry name" value="MRH"/>
    <property type="match status" value="1"/>
</dbReference>
<evidence type="ECO:0000256" key="2">
    <source>
        <dbReference type="ARBA" id="ARBA00022729"/>
    </source>
</evidence>
<dbReference type="PROSITE" id="PS00018">
    <property type="entry name" value="EF_HAND_1"/>
    <property type="match status" value="1"/>
</dbReference>
<dbReference type="InterPro" id="IPR036607">
    <property type="entry name" value="PRKCSH"/>
</dbReference>